<comment type="similarity">
    <text evidence="2 9">Belongs to the binding-protein-dependent transport system permease family.</text>
</comment>
<keyword evidence="3 9" id="KW-0813">Transport</keyword>
<dbReference type="PANTHER" id="PTHR30614">
    <property type="entry name" value="MEMBRANE COMPONENT OF AMINO ACID ABC TRANSPORTER"/>
    <property type="match status" value="1"/>
</dbReference>
<dbReference type="EMBL" id="JNVC02000024">
    <property type="protein sequence ID" value="KEZ47339.1"/>
    <property type="molecule type" value="Genomic_DNA"/>
</dbReference>
<feature type="transmembrane region" description="Helical" evidence="9">
    <location>
        <begin position="97"/>
        <end position="116"/>
    </location>
</feature>
<reference evidence="11 12" key="1">
    <citation type="journal article" date="2005" name="Int. J. Syst. Evol. Microbiol.">
        <title>Bacillus cibi sp. nov., isolated from jeotgal, a traditional Korean fermented seafood.</title>
        <authorList>
            <person name="Yoon J.H."/>
            <person name="Lee C.H."/>
            <person name="Oh T.K."/>
        </authorList>
    </citation>
    <scope>NUCLEOTIDE SEQUENCE [LARGE SCALE GENOMIC DNA]</scope>
    <source>
        <strain evidence="11 12">DSM 16189</strain>
    </source>
</reference>
<keyword evidence="8 9" id="KW-0472">Membrane</keyword>
<dbReference type="InterPro" id="IPR010065">
    <property type="entry name" value="AA_ABC_transptr_permease_3TM"/>
</dbReference>
<dbReference type="InterPro" id="IPR043429">
    <property type="entry name" value="ArtM/GltK/GlnP/TcyL/YhdX-like"/>
</dbReference>
<dbReference type="STRING" id="246786.GS18_0221150"/>
<dbReference type="AlphaFoldDB" id="A0A084GJ27"/>
<feature type="transmembrane region" description="Helical" evidence="9">
    <location>
        <begin position="31"/>
        <end position="58"/>
    </location>
</feature>
<feature type="transmembrane region" description="Helical" evidence="9">
    <location>
        <begin position="196"/>
        <end position="219"/>
    </location>
</feature>
<sequence>MYLNNIFADPERLERLANIAQSSLLPLVKGALYYTLPLTLITFTIGLILAVLTALARISTVKPLQWIARFYVSIIRGTPLLVQLFIIFYGLPSIGVTISPFISAIIGFSLNVGAYASEIMRAAILSTPKGQWEAGYSIGMSYSQTLKRIILPQASRVSIPPLSNTFISLVKDTSLASLILVTEMFRKAQEIASTNYEFLLMYSMAGLLYWIICFILSVVQQQIEGKLDRYVAK</sequence>
<evidence type="ECO:0000256" key="7">
    <source>
        <dbReference type="ARBA" id="ARBA00022989"/>
    </source>
</evidence>
<organism evidence="11 12">
    <name type="scientific">Metabacillus indicus</name>
    <name type="common">Bacillus indicus</name>
    <dbReference type="NCBI Taxonomy" id="246786"/>
    <lineage>
        <taxon>Bacteria</taxon>
        <taxon>Bacillati</taxon>
        <taxon>Bacillota</taxon>
        <taxon>Bacilli</taxon>
        <taxon>Bacillales</taxon>
        <taxon>Bacillaceae</taxon>
        <taxon>Metabacillus</taxon>
    </lineage>
</organism>
<evidence type="ECO:0000256" key="3">
    <source>
        <dbReference type="ARBA" id="ARBA00022448"/>
    </source>
</evidence>
<dbReference type="GO" id="GO:0015184">
    <property type="term" value="F:L-cystine transmembrane transporter activity"/>
    <property type="evidence" value="ECO:0007669"/>
    <property type="project" value="TreeGrafter"/>
</dbReference>
<dbReference type="PANTHER" id="PTHR30614:SF0">
    <property type="entry name" value="L-CYSTINE TRANSPORT SYSTEM PERMEASE PROTEIN TCYL"/>
    <property type="match status" value="1"/>
</dbReference>
<accession>A0A084GJ27</accession>
<dbReference type="Proteomes" id="UP000028549">
    <property type="component" value="Unassembled WGS sequence"/>
</dbReference>
<dbReference type="InterPro" id="IPR035906">
    <property type="entry name" value="MetI-like_sf"/>
</dbReference>
<gene>
    <name evidence="11" type="ORF">GS18_0221150</name>
</gene>
<name>A0A084GJ27_METID</name>
<keyword evidence="4" id="KW-1003">Cell membrane</keyword>
<dbReference type="NCBIfam" id="TIGR01726">
    <property type="entry name" value="HEQRo_perm_3TM"/>
    <property type="match status" value="1"/>
</dbReference>
<dbReference type="Pfam" id="PF00528">
    <property type="entry name" value="BPD_transp_1"/>
    <property type="match status" value="1"/>
</dbReference>
<feature type="transmembrane region" description="Helical" evidence="9">
    <location>
        <begin position="70"/>
        <end position="91"/>
    </location>
</feature>
<evidence type="ECO:0000256" key="2">
    <source>
        <dbReference type="ARBA" id="ARBA00009306"/>
    </source>
</evidence>
<evidence type="ECO:0000256" key="9">
    <source>
        <dbReference type="RuleBase" id="RU363032"/>
    </source>
</evidence>
<dbReference type="FunFam" id="1.10.3720.10:FF:000009">
    <property type="entry name" value="Amino acid ABC transporter permease"/>
    <property type="match status" value="1"/>
</dbReference>
<comment type="subcellular location">
    <subcellularLocation>
        <location evidence="1 9">Cell membrane</location>
        <topology evidence="1 9">Multi-pass membrane protein</topology>
    </subcellularLocation>
</comment>
<dbReference type="SUPFAM" id="SSF161098">
    <property type="entry name" value="MetI-like"/>
    <property type="match status" value="1"/>
</dbReference>
<protein>
    <submittedName>
        <fullName evidence="11">Cysteine ABC transporter permease</fullName>
    </submittedName>
</protein>
<feature type="domain" description="ABC transmembrane type-1" evidence="10">
    <location>
        <begin position="32"/>
        <end position="220"/>
    </location>
</feature>
<dbReference type="OrthoDB" id="9805999at2"/>
<evidence type="ECO:0000313" key="12">
    <source>
        <dbReference type="Proteomes" id="UP000028549"/>
    </source>
</evidence>
<dbReference type="CDD" id="cd06261">
    <property type="entry name" value="TM_PBP2"/>
    <property type="match status" value="1"/>
</dbReference>
<comment type="caution">
    <text evidence="11">The sequence shown here is derived from an EMBL/GenBank/DDBJ whole genome shotgun (WGS) entry which is preliminary data.</text>
</comment>
<dbReference type="InterPro" id="IPR000515">
    <property type="entry name" value="MetI-like"/>
</dbReference>
<proteinExistence type="inferred from homology"/>
<keyword evidence="7 9" id="KW-1133">Transmembrane helix</keyword>
<keyword evidence="12" id="KW-1185">Reference proteome</keyword>
<evidence type="ECO:0000256" key="1">
    <source>
        <dbReference type="ARBA" id="ARBA00004651"/>
    </source>
</evidence>
<dbReference type="Gene3D" id="1.10.3720.10">
    <property type="entry name" value="MetI-like"/>
    <property type="match status" value="1"/>
</dbReference>
<evidence type="ECO:0000256" key="6">
    <source>
        <dbReference type="ARBA" id="ARBA00022970"/>
    </source>
</evidence>
<dbReference type="PROSITE" id="PS50928">
    <property type="entry name" value="ABC_TM1"/>
    <property type="match status" value="1"/>
</dbReference>
<keyword evidence="6" id="KW-0029">Amino-acid transport</keyword>
<evidence type="ECO:0000256" key="5">
    <source>
        <dbReference type="ARBA" id="ARBA00022692"/>
    </source>
</evidence>
<evidence type="ECO:0000256" key="4">
    <source>
        <dbReference type="ARBA" id="ARBA00022475"/>
    </source>
</evidence>
<dbReference type="RefSeq" id="WP_029283603.1">
    <property type="nucleotide sequence ID" value="NZ_CANLZQ010000018.1"/>
</dbReference>
<evidence type="ECO:0000256" key="8">
    <source>
        <dbReference type="ARBA" id="ARBA00023136"/>
    </source>
</evidence>
<evidence type="ECO:0000313" key="11">
    <source>
        <dbReference type="EMBL" id="KEZ47339.1"/>
    </source>
</evidence>
<keyword evidence="5 9" id="KW-0812">Transmembrane</keyword>
<evidence type="ECO:0000259" key="10">
    <source>
        <dbReference type="PROSITE" id="PS50928"/>
    </source>
</evidence>
<dbReference type="GO" id="GO:0043190">
    <property type="term" value="C:ATP-binding cassette (ABC) transporter complex"/>
    <property type="evidence" value="ECO:0007669"/>
    <property type="project" value="InterPro"/>
</dbReference>